<evidence type="ECO:0000259" key="2">
    <source>
        <dbReference type="PROSITE" id="PS50042"/>
    </source>
</evidence>
<dbReference type="OrthoDB" id="6160082at2759"/>
<dbReference type="EMBL" id="CAJHNH020003569">
    <property type="protein sequence ID" value="CAG5129571.1"/>
    <property type="molecule type" value="Genomic_DNA"/>
</dbReference>
<dbReference type="SUPFAM" id="SSF51206">
    <property type="entry name" value="cAMP-binding domain-like"/>
    <property type="match status" value="1"/>
</dbReference>
<dbReference type="PROSITE" id="PS50042">
    <property type="entry name" value="CNMP_BINDING_3"/>
    <property type="match status" value="1"/>
</dbReference>
<dbReference type="InterPro" id="IPR018490">
    <property type="entry name" value="cNMP-bd_dom_sf"/>
</dbReference>
<keyword evidence="4" id="KW-1185">Reference proteome</keyword>
<dbReference type="PANTHER" id="PTHR23011:SF28">
    <property type="entry name" value="CYCLIC NUCLEOTIDE-BINDING DOMAIN CONTAINING PROTEIN"/>
    <property type="match status" value="1"/>
</dbReference>
<feature type="compositionally biased region" description="Acidic residues" evidence="1">
    <location>
        <begin position="444"/>
        <end position="453"/>
    </location>
</feature>
<dbReference type="InterPro" id="IPR000595">
    <property type="entry name" value="cNMP-bd_dom"/>
</dbReference>
<feature type="compositionally biased region" description="Basic and acidic residues" evidence="1">
    <location>
        <begin position="420"/>
        <end position="432"/>
    </location>
</feature>
<evidence type="ECO:0000313" key="3">
    <source>
        <dbReference type="EMBL" id="CAG5129571.1"/>
    </source>
</evidence>
<organism evidence="3 4">
    <name type="scientific">Candidula unifasciata</name>
    <dbReference type="NCBI Taxonomy" id="100452"/>
    <lineage>
        <taxon>Eukaryota</taxon>
        <taxon>Metazoa</taxon>
        <taxon>Spiralia</taxon>
        <taxon>Lophotrochozoa</taxon>
        <taxon>Mollusca</taxon>
        <taxon>Gastropoda</taxon>
        <taxon>Heterobranchia</taxon>
        <taxon>Euthyneura</taxon>
        <taxon>Panpulmonata</taxon>
        <taxon>Eupulmonata</taxon>
        <taxon>Stylommatophora</taxon>
        <taxon>Helicina</taxon>
        <taxon>Helicoidea</taxon>
        <taxon>Geomitridae</taxon>
        <taxon>Candidula</taxon>
    </lineage>
</organism>
<dbReference type="InterPro" id="IPR014710">
    <property type="entry name" value="RmlC-like_jellyroll"/>
</dbReference>
<gene>
    <name evidence="3" type="ORF">CUNI_LOCUS15129</name>
</gene>
<feature type="domain" description="Cyclic nucleotide-binding" evidence="2">
    <location>
        <begin position="97"/>
        <end position="189"/>
    </location>
</feature>
<dbReference type="Gene3D" id="2.60.120.10">
    <property type="entry name" value="Jelly Rolls"/>
    <property type="match status" value="1"/>
</dbReference>
<dbReference type="PANTHER" id="PTHR23011">
    <property type="entry name" value="CYCLIC NUCLEOTIDE-BINDING DOMAIN CONTAINING PROTEIN"/>
    <property type="match status" value="1"/>
</dbReference>
<protein>
    <recommendedName>
        <fullName evidence="2">Cyclic nucleotide-binding domain-containing protein</fullName>
    </recommendedName>
</protein>
<evidence type="ECO:0000256" key="1">
    <source>
        <dbReference type="SAM" id="MobiDB-lite"/>
    </source>
</evidence>
<dbReference type="AlphaFoldDB" id="A0A8S3ZSV5"/>
<feature type="region of interest" description="Disordered" evidence="1">
    <location>
        <begin position="420"/>
        <end position="453"/>
    </location>
</feature>
<comment type="caution">
    <text evidence="3">The sequence shown here is derived from an EMBL/GenBank/DDBJ whole genome shotgun (WGS) entry which is preliminary data.</text>
</comment>
<sequence length="453" mass="52347">SGSTKVILKELDNFSKQQREGSSRRSAIVSRKKMFDPARYTFKELQIPFETMLTLTKPWYVRTEKEIDKVLSVLQAYKSFVQYPPMFQRRLARLAWFTEIEANKYIIRERHIASDFYVLLKGKAKEVRLIGNPYFKAKSEMRQTRFIRKSEAFGDESMSDPECQRDYSIISCEPCSLLAVSVYDYNVMLHTKKDNETAPEHILFISHLKLMDDFPKKKLLEEGDENITIHYFRQDSVISKNLKTCNYVFVVSNGNCRVVSEIPPEKPATRSQGRRYNHIRSTSQGVSQRSSMVDRDDIKQNVNKRINFHMFNKVPPKSRQDSTAQKINKSLAGEIAELQEKSKQIIKTLPREVRRTFTMENFLKAVGKTQQHAHAHQPESPRATLFGPRAVHSFASAISLDKWPTLLEAEHSEPISQKISEEKVATTEKTADSESIASTYTYYGEEEESEKSV</sequence>
<feature type="non-terminal residue" evidence="3">
    <location>
        <position position="1"/>
    </location>
</feature>
<accession>A0A8S3ZSV5</accession>
<dbReference type="Proteomes" id="UP000678393">
    <property type="component" value="Unassembled WGS sequence"/>
</dbReference>
<evidence type="ECO:0000313" key="4">
    <source>
        <dbReference type="Proteomes" id="UP000678393"/>
    </source>
</evidence>
<proteinExistence type="predicted"/>
<reference evidence="3" key="1">
    <citation type="submission" date="2021-04" db="EMBL/GenBank/DDBJ databases">
        <authorList>
            <consortium name="Molecular Ecology Group"/>
        </authorList>
    </citation>
    <scope>NUCLEOTIDE SEQUENCE</scope>
</reference>
<name>A0A8S3ZSV5_9EUPU</name>